<dbReference type="PANTHER" id="PTHR36832:SF2">
    <property type="entry name" value="INTEGRAL MEMBRANE PROTEIN"/>
    <property type="match status" value="1"/>
</dbReference>
<reference evidence="2 3" key="2">
    <citation type="submission" date="2020-03" db="EMBL/GenBank/DDBJ databases">
        <authorList>
            <person name="Ichikawa N."/>
            <person name="Kimura A."/>
            <person name="Kitahashi Y."/>
            <person name="Uohara A."/>
        </authorList>
    </citation>
    <scope>NUCLEOTIDE SEQUENCE [LARGE SCALE GENOMIC DNA]</scope>
    <source>
        <strain evidence="2 3">NBRC 108639</strain>
    </source>
</reference>
<feature type="transmembrane region" description="Helical" evidence="1">
    <location>
        <begin position="129"/>
        <end position="147"/>
    </location>
</feature>
<organism evidence="2 3">
    <name type="scientific">Phytohabitans houttuyneae</name>
    <dbReference type="NCBI Taxonomy" id="1076126"/>
    <lineage>
        <taxon>Bacteria</taxon>
        <taxon>Bacillati</taxon>
        <taxon>Actinomycetota</taxon>
        <taxon>Actinomycetes</taxon>
        <taxon>Micromonosporales</taxon>
        <taxon>Micromonosporaceae</taxon>
    </lineage>
</organism>
<feature type="transmembrane region" description="Helical" evidence="1">
    <location>
        <begin position="244"/>
        <end position="262"/>
    </location>
</feature>
<dbReference type="PANTHER" id="PTHR36832">
    <property type="entry name" value="SLR1174 PROTEIN-RELATED"/>
    <property type="match status" value="1"/>
</dbReference>
<dbReference type="Proteomes" id="UP000482800">
    <property type="component" value="Unassembled WGS sequence"/>
</dbReference>
<dbReference type="InterPro" id="IPR010390">
    <property type="entry name" value="ABC-2_transporter-like"/>
</dbReference>
<protein>
    <submittedName>
        <fullName evidence="2">ABC transporter permease</fullName>
    </submittedName>
</protein>
<keyword evidence="1" id="KW-0472">Membrane</keyword>
<evidence type="ECO:0000256" key="1">
    <source>
        <dbReference type="SAM" id="Phobius"/>
    </source>
</evidence>
<keyword evidence="1" id="KW-0812">Transmembrane</keyword>
<gene>
    <name evidence="2" type="ORF">Phou_098490</name>
</gene>
<keyword evidence="3" id="KW-1185">Reference proteome</keyword>
<sequence length="334" mass="36016">MVVALGREPVVASLTADLTSSEKCVAVPSHAPDRVSRLGCCAVVKEGIGVDSVNATSARWVHQNVVVSFRTFAAITGSGFRRYSTYRQATVAGAFTNTVFGFLRCYVLLAVADATAQGLAGGYDRAQLATFVWVGQGLLAVVLLWGWTELADRIRTGDVAGDLLRPVSPVLSYLATDVGRAGHAVVTRLVPPVVTGLIFFDMYLPRRWATVPLFVVSMALAVVACFGCRYLVNASAYWLQDVRGPMIAWTLGSGVLAGLYFPLRFLPDWAAVALWVGTPFPSLLQTPLDVIVERDPPALQAGLVALQAVWVVLLLALCRWVQRRAERKLVIQGG</sequence>
<comment type="caution">
    <text evidence="2">The sequence shown here is derived from an EMBL/GenBank/DDBJ whole genome shotgun (WGS) entry which is preliminary data.</text>
</comment>
<keyword evidence="1" id="KW-1133">Transmembrane helix</keyword>
<reference evidence="2 3" key="1">
    <citation type="submission" date="2020-03" db="EMBL/GenBank/DDBJ databases">
        <title>Whole genome shotgun sequence of Phytohabitans houttuyneae NBRC 108639.</title>
        <authorList>
            <person name="Komaki H."/>
            <person name="Tamura T."/>
        </authorList>
    </citation>
    <scope>NUCLEOTIDE SEQUENCE [LARGE SCALE GENOMIC DNA]</scope>
    <source>
        <strain evidence="2 3">NBRC 108639</strain>
    </source>
</reference>
<feature type="transmembrane region" description="Helical" evidence="1">
    <location>
        <begin position="211"/>
        <end position="232"/>
    </location>
</feature>
<dbReference type="AlphaFoldDB" id="A0A6V8KTM7"/>
<feature type="transmembrane region" description="Helical" evidence="1">
    <location>
        <begin position="89"/>
        <end position="109"/>
    </location>
</feature>
<dbReference type="Pfam" id="PF06182">
    <property type="entry name" value="ABC2_membrane_6"/>
    <property type="match status" value="1"/>
</dbReference>
<accession>A0A6V8KTM7</accession>
<dbReference type="EMBL" id="BLPF01000004">
    <property type="protein sequence ID" value="GFJ85669.1"/>
    <property type="molecule type" value="Genomic_DNA"/>
</dbReference>
<feature type="transmembrane region" description="Helical" evidence="1">
    <location>
        <begin position="298"/>
        <end position="318"/>
    </location>
</feature>
<evidence type="ECO:0000313" key="2">
    <source>
        <dbReference type="EMBL" id="GFJ85669.1"/>
    </source>
</evidence>
<evidence type="ECO:0000313" key="3">
    <source>
        <dbReference type="Proteomes" id="UP000482800"/>
    </source>
</evidence>
<name>A0A6V8KTM7_9ACTN</name>
<proteinExistence type="predicted"/>